<dbReference type="Pfam" id="PF13560">
    <property type="entry name" value="HTH_31"/>
    <property type="match status" value="1"/>
</dbReference>
<dbReference type="PANTHER" id="PTHR46558:SF4">
    <property type="entry name" value="DNA-BIDING PHAGE PROTEIN"/>
    <property type="match status" value="1"/>
</dbReference>
<evidence type="ECO:0000259" key="3">
    <source>
        <dbReference type="PROSITE" id="PS50943"/>
    </source>
</evidence>
<sequence length="144" mass="15377">MTQSQLATALGCSRGAVSTWETTGRLPRPNRLQLLANVLGVPVSELIEEGESLSLHSLRLAAGMLQKDVARILKVTKSTYCKVERGRQNVPSRWFPILARTFGVPAESFGTSATPCPLQESAGAPGDDPDAPADSLTRPYRGAS</sequence>
<dbReference type="CDD" id="cd00093">
    <property type="entry name" value="HTH_XRE"/>
    <property type="match status" value="2"/>
</dbReference>
<dbReference type="Pfam" id="PF01381">
    <property type="entry name" value="HTH_3"/>
    <property type="match status" value="1"/>
</dbReference>
<comment type="caution">
    <text evidence="4">The sequence shown here is derived from an EMBL/GenBank/DDBJ whole genome shotgun (WGS) entry which is preliminary data.</text>
</comment>
<proteinExistence type="predicted"/>
<feature type="region of interest" description="Disordered" evidence="2">
    <location>
        <begin position="110"/>
        <end position="144"/>
    </location>
</feature>
<name>A0A5R9DSA5_9ACTN</name>
<evidence type="ECO:0000313" key="4">
    <source>
        <dbReference type="EMBL" id="TLQ38866.1"/>
    </source>
</evidence>
<evidence type="ECO:0000313" key="5">
    <source>
        <dbReference type="Proteomes" id="UP000305921"/>
    </source>
</evidence>
<dbReference type="PANTHER" id="PTHR46558">
    <property type="entry name" value="TRACRIPTIONAL REGULATORY PROTEIN-RELATED-RELATED"/>
    <property type="match status" value="1"/>
</dbReference>
<dbReference type="PROSITE" id="PS50943">
    <property type="entry name" value="HTH_CROC1"/>
    <property type="match status" value="2"/>
</dbReference>
<evidence type="ECO:0000256" key="1">
    <source>
        <dbReference type="ARBA" id="ARBA00023125"/>
    </source>
</evidence>
<dbReference type="Proteomes" id="UP000305921">
    <property type="component" value="Unassembled WGS sequence"/>
</dbReference>
<dbReference type="OrthoDB" id="4220768at2"/>
<feature type="domain" description="HTH cro/C1-type" evidence="3">
    <location>
        <begin position="55"/>
        <end position="109"/>
    </location>
</feature>
<gene>
    <name evidence="4" type="ORF">FEF34_40365</name>
</gene>
<organism evidence="4 5">
    <name type="scientific">Streptomyces marianii</name>
    <dbReference type="NCBI Taxonomy" id="1817406"/>
    <lineage>
        <taxon>Bacteria</taxon>
        <taxon>Bacillati</taxon>
        <taxon>Actinomycetota</taxon>
        <taxon>Actinomycetes</taxon>
        <taxon>Kitasatosporales</taxon>
        <taxon>Streptomycetaceae</taxon>
        <taxon>Streptomyces</taxon>
    </lineage>
</organism>
<dbReference type="SMART" id="SM00530">
    <property type="entry name" value="HTH_XRE"/>
    <property type="match status" value="2"/>
</dbReference>
<feature type="domain" description="HTH cro/C1-type" evidence="3">
    <location>
        <begin position="1"/>
        <end position="46"/>
    </location>
</feature>
<protein>
    <submittedName>
        <fullName evidence="4">Helix-turn-helix transcriptional regulator</fullName>
    </submittedName>
</protein>
<dbReference type="InterPro" id="IPR010982">
    <property type="entry name" value="Lambda_DNA-bd_dom_sf"/>
</dbReference>
<keyword evidence="1" id="KW-0238">DNA-binding</keyword>
<dbReference type="InterPro" id="IPR001387">
    <property type="entry name" value="Cro/C1-type_HTH"/>
</dbReference>
<dbReference type="GO" id="GO:0003677">
    <property type="term" value="F:DNA binding"/>
    <property type="evidence" value="ECO:0007669"/>
    <property type="project" value="UniProtKB-KW"/>
</dbReference>
<dbReference type="EMBL" id="VAWE01000004">
    <property type="protein sequence ID" value="TLQ38866.1"/>
    <property type="molecule type" value="Genomic_DNA"/>
</dbReference>
<reference evidence="4 5" key="1">
    <citation type="submission" date="2019-05" db="EMBL/GenBank/DDBJ databases">
        <title>Streptomyces marianii sp. nov., a novel marine actinomycete from southern coast of India.</title>
        <authorList>
            <person name="Iniyan A.M."/>
            <person name="Wink J."/>
            <person name="Ramprasad E."/>
            <person name="Ramana C.V."/>
            <person name="Bunk B."/>
            <person name="Sproer C."/>
            <person name="Joseph F.-J.R.S."/>
            <person name="Vincent S.G.P."/>
        </authorList>
    </citation>
    <scope>NUCLEOTIDE SEQUENCE [LARGE SCALE GENOMIC DNA]</scope>
    <source>
        <strain evidence="4 5">ICN19</strain>
    </source>
</reference>
<evidence type="ECO:0000256" key="2">
    <source>
        <dbReference type="SAM" id="MobiDB-lite"/>
    </source>
</evidence>
<dbReference type="Gene3D" id="1.10.260.40">
    <property type="entry name" value="lambda repressor-like DNA-binding domains"/>
    <property type="match status" value="2"/>
</dbReference>
<dbReference type="SUPFAM" id="SSF47413">
    <property type="entry name" value="lambda repressor-like DNA-binding domains"/>
    <property type="match status" value="2"/>
</dbReference>
<dbReference type="AlphaFoldDB" id="A0A5R9DSA5"/>
<accession>A0A5R9DSA5</accession>
<keyword evidence="5" id="KW-1185">Reference proteome</keyword>